<sequence length="429" mass="44122">MAYNGSHGAAAGLPSPEPQQYAPYRPPTTQPQSQQQQQQQHQFQSHPGAGVYGSQPFQMPQQPLYAPPQQADALAPAMTGMRVDDMVPSPLRLGRKPVAGPGMAHASPPATHAHQYPQSQPSPYSQPVYALPPTPAPSPYVSGAGTQQQLLQQPYAAYQPPYGHGAGFPTPPAPHQWQASHPQIGTPGQPTSPVVYEMDAHPLIASPPNASVVPAAEPFPASQTFIAELPGSEPPPGYGTNQSAPEPKASPPTPADSKPSTTASVEGSQDPEPVSLSAADTDTDAEPAAAHCPGDESGSPDQVQAPAPAPPPPAAADSEGLILVEKPPPPDHEGLIPLLVNVGPRTDTHPSGGSLPASTQTQPGAGAGMYPGIAGPQQPSPYQNAQHVDCDAASDRRDATGCGLYSSSATFGDVPCGAVLLPIAHHARD</sequence>
<feature type="compositionally biased region" description="Polar residues" evidence="1">
    <location>
        <begin position="177"/>
        <end position="192"/>
    </location>
</feature>
<dbReference type="Proteomes" id="UP001303889">
    <property type="component" value="Unassembled WGS sequence"/>
</dbReference>
<evidence type="ECO:0000313" key="3">
    <source>
        <dbReference type="Proteomes" id="UP001303889"/>
    </source>
</evidence>
<feature type="compositionally biased region" description="Low complexity" evidence="1">
    <location>
        <begin position="30"/>
        <end position="47"/>
    </location>
</feature>
<name>A0AAN6MLN8_9PEZI</name>
<protein>
    <submittedName>
        <fullName evidence="2">Uncharacterized protein</fullName>
    </submittedName>
</protein>
<feature type="region of interest" description="Disordered" evidence="1">
    <location>
        <begin position="1"/>
        <end position="390"/>
    </location>
</feature>
<feature type="compositionally biased region" description="Low complexity" evidence="1">
    <location>
        <begin position="147"/>
        <end position="162"/>
    </location>
</feature>
<organism evidence="2 3">
    <name type="scientific">Staphylotrichum tortipilum</name>
    <dbReference type="NCBI Taxonomy" id="2831512"/>
    <lineage>
        <taxon>Eukaryota</taxon>
        <taxon>Fungi</taxon>
        <taxon>Dikarya</taxon>
        <taxon>Ascomycota</taxon>
        <taxon>Pezizomycotina</taxon>
        <taxon>Sordariomycetes</taxon>
        <taxon>Sordariomycetidae</taxon>
        <taxon>Sordariales</taxon>
        <taxon>Chaetomiaceae</taxon>
        <taxon>Staphylotrichum</taxon>
    </lineage>
</organism>
<evidence type="ECO:0000256" key="1">
    <source>
        <dbReference type="SAM" id="MobiDB-lite"/>
    </source>
</evidence>
<feature type="compositionally biased region" description="Low complexity" evidence="1">
    <location>
        <begin position="115"/>
        <end position="127"/>
    </location>
</feature>
<reference evidence="2" key="1">
    <citation type="journal article" date="2023" name="Mol. Phylogenet. Evol.">
        <title>Genome-scale phylogeny and comparative genomics of the fungal order Sordariales.</title>
        <authorList>
            <person name="Hensen N."/>
            <person name="Bonometti L."/>
            <person name="Westerberg I."/>
            <person name="Brannstrom I.O."/>
            <person name="Guillou S."/>
            <person name="Cros-Aarteil S."/>
            <person name="Calhoun S."/>
            <person name="Haridas S."/>
            <person name="Kuo A."/>
            <person name="Mondo S."/>
            <person name="Pangilinan J."/>
            <person name="Riley R."/>
            <person name="LaButti K."/>
            <person name="Andreopoulos B."/>
            <person name="Lipzen A."/>
            <person name="Chen C."/>
            <person name="Yan M."/>
            <person name="Daum C."/>
            <person name="Ng V."/>
            <person name="Clum A."/>
            <person name="Steindorff A."/>
            <person name="Ohm R.A."/>
            <person name="Martin F."/>
            <person name="Silar P."/>
            <person name="Natvig D.O."/>
            <person name="Lalanne C."/>
            <person name="Gautier V."/>
            <person name="Ament-Velasquez S.L."/>
            <person name="Kruys A."/>
            <person name="Hutchinson M.I."/>
            <person name="Powell A.J."/>
            <person name="Barry K."/>
            <person name="Miller A.N."/>
            <person name="Grigoriev I.V."/>
            <person name="Debuchy R."/>
            <person name="Gladieux P."/>
            <person name="Hiltunen Thoren M."/>
            <person name="Johannesson H."/>
        </authorList>
    </citation>
    <scope>NUCLEOTIDE SEQUENCE</scope>
    <source>
        <strain evidence="2">CBS 103.79</strain>
    </source>
</reference>
<feature type="compositionally biased region" description="Polar residues" evidence="1">
    <location>
        <begin position="258"/>
        <end position="267"/>
    </location>
</feature>
<evidence type="ECO:0000313" key="2">
    <source>
        <dbReference type="EMBL" id="KAK3902153.1"/>
    </source>
</evidence>
<dbReference type="AlphaFoldDB" id="A0AAN6MLN8"/>
<comment type="caution">
    <text evidence="2">The sequence shown here is derived from an EMBL/GenBank/DDBJ whole genome shotgun (WGS) entry which is preliminary data.</text>
</comment>
<reference evidence="2" key="2">
    <citation type="submission" date="2023-05" db="EMBL/GenBank/DDBJ databases">
        <authorList>
            <consortium name="Lawrence Berkeley National Laboratory"/>
            <person name="Steindorff A."/>
            <person name="Hensen N."/>
            <person name="Bonometti L."/>
            <person name="Westerberg I."/>
            <person name="Brannstrom I.O."/>
            <person name="Guillou S."/>
            <person name="Cros-Aarteil S."/>
            <person name="Calhoun S."/>
            <person name="Haridas S."/>
            <person name="Kuo A."/>
            <person name="Mondo S."/>
            <person name="Pangilinan J."/>
            <person name="Riley R."/>
            <person name="Labutti K."/>
            <person name="Andreopoulos B."/>
            <person name="Lipzen A."/>
            <person name="Chen C."/>
            <person name="Yanf M."/>
            <person name="Daum C."/>
            <person name="Ng V."/>
            <person name="Clum A."/>
            <person name="Ohm R."/>
            <person name="Martin F."/>
            <person name="Silar P."/>
            <person name="Natvig D."/>
            <person name="Lalanne C."/>
            <person name="Gautier V."/>
            <person name="Ament-Velasquez S.L."/>
            <person name="Kruys A."/>
            <person name="Hutchinson M.I."/>
            <person name="Powell A.J."/>
            <person name="Barry K."/>
            <person name="Miller A.N."/>
            <person name="Grigoriev I.V."/>
            <person name="Debuchy R."/>
            <person name="Gladieux P."/>
            <person name="Thoren M.H."/>
            <person name="Johannesson H."/>
        </authorList>
    </citation>
    <scope>NUCLEOTIDE SEQUENCE</scope>
    <source>
        <strain evidence="2">CBS 103.79</strain>
    </source>
</reference>
<feature type="compositionally biased region" description="Low complexity" evidence="1">
    <location>
        <begin position="58"/>
        <end position="78"/>
    </location>
</feature>
<feature type="compositionally biased region" description="Low complexity" evidence="1">
    <location>
        <begin position="206"/>
        <end position="218"/>
    </location>
</feature>
<accession>A0AAN6MLN8</accession>
<keyword evidence="3" id="KW-1185">Reference proteome</keyword>
<proteinExistence type="predicted"/>
<gene>
    <name evidence="2" type="ORF">C8A05DRAFT_34154</name>
</gene>
<dbReference type="EMBL" id="MU855529">
    <property type="protein sequence ID" value="KAK3902153.1"/>
    <property type="molecule type" value="Genomic_DNA"/>
</dbReference>